<gene>
    <name evidence="3" type="ORF">ALEPTO_LOCUS3141</name>
</gene>
<dbReference type="SUPFAM" id="SSF47095">
    <property type="entry name" value="HMG-box"/>
    <property type="match status" value="1"/>
</dbReference>
<feature type="region of interest" description="Disordered" evidence="1">
    <location>
        <begin position="1"/>
        <end position="25"/>
    </location>
</feature>
<evidence type="ECO:0000256" key="1">
    <source>
        <dbReference type="SAM" id="MobiDB-lite"/>
    </source>
</evidence>
<keyword evidence="4" id="KW-1185">Reference proteome</keyword>
<protein>
    <submittedName>
        <fullName evidence="3">9937_t:CDS:1</fullName>
    </submittedName>
</protein>
<dbReference type="AlphaFoldDB" id="A0A9N8WU97"/>
<evidence type="ECO:0000259" key="2">
    <source>
        <dbReference type="Pfam" id="PF00505"/>
    </source>
</evidence>
<dbReference type="Gene3D" id="1.10.30.10">
    <property type="entry name" value="High mobility group box domain"/>
    <property type="match status" value="1"/>
</dbReference>
<organism evidence="3 4">
    <name type="scientific">Ambispora leptoticha</name>
    <dbReference type="NCBI Taxonomy" id="144679"/>
    <lineage>
        <taxon>Eukaryota</taxon>
        <taxon>Fungi</taxon>
        <taxon>Fungi incertae sedis</taxon>
        <taxon>Mucoromycota</taxon>
        <taxon>Glomeromycotina</taxon>
        <taxon>Glomeromycetes</taxon>
        <taxon>Archaeosporales</taxon>
        <taxon>Ambisporaceae</taxon>
        <taxon>Ambispora</taxon>
    </lineage>
</organism>
<comment type="caution">
    <text evidence="3">The sequence shown here is derived from an EMBL/GenBank/DDBJ whole genome shotgun (WGS) entry which is preliminary data.</text>
</comment>
<name>A0A9N8WU97_9GLOM</name>
<evidence type="ECO:0000313" key="3">
    <source>
        <dbReference type="EMBL" id="CAG8494121.1"/>
    </source>
</evidence>
<dbReference type="Pfam" id="PF00505">
    <property type="entry name" value="HMG_box"/>
    <property type="match status" value="1"/>
</dbReference>
<sequence>MESTSDSTNKAFDSPKETIPQYPPQITPNTLIEKAVEKLHKTGRRSRIPNAFIAYRMAICSELRISESPGLNQPKLSSLAKESWKKEPAHVRKEYQRIAAEARDLYKNVCDIYAPIDEHYEYNDNNYFSQAFCENDAEDYYQENYDIDDNCQIIESADLADLASFPSEQFHQALQSNYTQQFMQTSVITSAPTISTSLNTNYTSSQEIGDAKSYLSSTSNGHYPYINFEIESKQSNAFNSNSTPIDQDNNISCDFCTEKIIDMENSIQNLEKKINLSGIQLI</sequence>
<feature type="domain" description="HMG box" evidence="2">
    <location>
        <begin position="47"/>
        <end position="108"/>
    </location>
</feature>
<dbReference type="InterPro" id="IPR036910">
    <property type="entry name" value="HMG_box_dom_sf"/>
</dbReference>
<evidence type="ECO:0000313" key="4">
    <source>
        <dbReference type="Proteomes" id="UP000789508"/>
    </source>
</evidence>
<dbReference type="EMBL" id="CAJVPS010000548">
    <property type="protein sequence ID" value="CAG8494121.1"/>
    <property type="molecule type" value="Genomic_DNA"/>
</dbReference>
<reference evidence="3" key="1">
    <citation type="submission" date="2021-06" db="EMBL/GenBank/DDBJ databases">
        <authorList>
            <person name="Kallberg Y."/>
            <person name="Tangrot J."/>
            <person name="Rosling A."/>
        </authorList>
    </citation>
    <scope>NUCLEOTIDE SEQUENCE</scope>
    <source>
        <strain evidence="3">FL130A</strain>
    </source>
</reference>
<dbReference type="Proteomes" id="UP000789508">
    <property type="component" value="Unassembled WGS sequence"/>
</dbReference>
<feature type="compositionally biased region" description="Polar residues" evidence="1">
    <location>
        <begin position="1"/>
        <end position="11"/>
    </location>
</feature>
<accession>A0A9N8WU97</accession>
<dbReference type="InterPro" id="IPR009071">
    <property type="entry name" value="HMG_box_dom"/>
</dbReference>
<proteinExistence type="predicted"/>
<dbReference type="OrthoDB" id="6247875at2759"/>